<evidence type="ECO:0000256" key="3">
    <source>
        <dbReference type="ARBA" id="ARBA00022763"/>
    </source>
</evidence>
<evidence type="ECO:0000259" key="9">
    <source>
        <dbReference type="PROSITE" id="PS51192"/>
    </source>
</evidence>
<keyword evidence="5" id="KW-0347">Helicase</keyword>
<evidence type="ECO:0000313" key="10">
    <source>
        <dbReference type="EMBL" id="VDP90231.1"/>
    </source>
</evidence>
<dbReference type="WBParaSite" id="ECPE_0001299701-mRNA-1">
    <property type="protein sequence ID" value="ECPE_0001299701-mRNA-1"/>
    <property type="gene ID" value="ECPE_0001299701"/>
</dbReference>
<dbReference type="PANTHER" id="PTHR47961:SF12">
    <property type="entry name" value="HELICASE POLQ-LIKE"/>
    <property type="match status" value="1"/>
</dbReference>
<dbReference type="Proteomes" id="UP000272942">
    <property type="component" value="Unassembled WGS sequence"/>
</dbReference>
<keyword evidence="8" id="KW-0539">Nucleus</keyword>
<evidence type="ECO:0000256" key="6">
    <source>
        <dbReference type="ARBA" id="ARBA00022840"/>
    </source>
</evidence>
<keyword evidence="6" id="KW-0067">ATP-binding</keyword>
<dbReference type="GO" id="GO:0006281">
    <property type="term" value="P:DNA repair"/>
    <property type="evidence" value="ECO:0007669"/>
    <property type="project" value="UniProtKB-KW"/>
</dbReference>
<evidence type="ECO:0000256" key="8">
    <source>
        <dbReference type="ARBA" id="ARBA00023242"/>
    </source>
</evidence>
<reference evidence="12" key="1">
    <citation type="submission" date="2016-06" db="UniProtKB">
        <authorList>
            <consortium name="WormBaseParasite"/>
        </authorList>
    </citation>
    <scope>IDENTIFICATION</scope>
</reference>
<comment type="subcellular location">
    <subcellularLocation>
        <location evidence="1">Nucleus</location>
    </subcellularLocation>
</comment>
<name>A0A183B174_9TREM</name>
<dbReference type="SUPFAM" id="SSF52540">
    <property type="entry name" value="P-loop containing nucleoside triphosphate hydrolases"/>
    <property type="match status" value="1"/>
</dbReference>
<dbReference type="PROSITE" id="PS51192">
    <property type="entry name" value="HELICASE_ATP_BIND_1"/>
    <property type="match status" value="1"/>
</dbReference>
<dbReference type="OrthoDB" id="2320933at2759"/>
<keyword evidence="7" id="KW-0234">DNA repair</keyword>
<evidence type="ECO:0000256" key="2">
    <source>
        <dbReference type="ARBA" id="ARBA00022741"/>
    </source>
</evidence>
<keyword evidence="11" id="KW-1185">Reference proteome</keyword>
<keyword evidence="3" id="KW-0227">DNA damage</keyword>
<protein>
    <submittedName>
        <fullName evidence="12">Helicase ATP-binding domain-containing protein</fullName>
    </submittedName>
</protein>
<keyword evidence="2" id="KW-0547">Nucleotide-binding</keyword>
<dbReference type="GO" id="GO:0005524">
    <property type="term" value="F:ATP binding"/>
    <property type="evidence" value="ECO:0007669"/>
    <property type="project" value="UniProtKB-KW"/>
</dbReference>
<reference evidence="10 11" key="2">
    <citation type="submission" date="2018-11" db="EMBL/GenBank/DDBJ databases">
        <authorList>
            <consortium name="Pathogen Informatics"/>
        </authorList>
    </citation>
    <scope>NUCLEOTIDE SEQUENCE [LARGE SCALE GENOMIC DNA]</scope>
    <source>
        <strain evidence="10 11">Egypt</strain>
    </source>
</reference>
<dbReference type="Pfam" id="PF00270">
    <property type="entry name" value="DEAD"/>
    <property type="match status" value="1"/>
</dbReference>
<evidence type="ECO:0000256" key="7">
    <source>
        <dbReference type="ARBA" id="ARBA00023204"/>
    </source>
</evidence>
<dbReference type="InterPro" id="IPR014001">
    <property type="entry name" value="Helicase_ATP-bd"/>
</dbReference>
<dbReference type="InterPro" id="IPR011545">
    <property type="entry name" value="DEAD/DEAH_box_helicase_dom"/>
</dbReference>
<keyword evidence="4" id="KW-0378">Hydrolase</keyword>
<feature type="domain" description="Helicase ATP-binding" evidence="9">
    <location>
        <begin position="32"/>
        <end position="185"/>
    </location>
</feature>
<proteinExistence type="predicted"/>
<dbReference type="GO" id="GO:0003676">
    <property type="term" value="F:nucleic acid binding"/>
    <property type="evidence" value="ECO:0007669"/>
    <property type="project" value="InterPro"/>
</dbReference>
<gene>
    <name evidence="10" type="ORF">ECPE_LOCUS12959</name>
</gene>
<evidence type="ECO:0000256" key="4">
    <source>
        <dbReference type="ARBA" id="ARBA00022801"/>
    </source>
</evidence>
<dbReference type="GO" id="GO:0004386">
    <property type="term" value="F:helicase activity"/>
    <property type="evidence" value="ECO:0007669"/>
    <property type="project" value="UniProtKB-KW"/>
</dbReference>
<dbReference type="FunFam" id="3.40.50.300:FF:000813">
    <property type="entry name" value="helicase POLQ-like isoform X1"/>
    <property type="match status" value="1"/>
</dbReference>
<dbReference type="AlphaFoldDB" id="A0A183B174"/>
<dbReference type="EMBL" id="UZAN01053986">
    <property type="protein sequence ID" value="VDP90231.1"/>
    <property type="molecule type" value="Genomic_DNA"/>
</dbReference>
<dbReference type="GO" id="GO:0016787">
    <property type="term" value="F:hydrolase activity"/>
    <property type="evidence" value="ECO:0007669"/>
    <property type="project" value="UniProtKB-KW"/>
</dbReference>
<organism evidence="12">
    <name type="scientific">Echinostoma caproni</name>
    <dbReference type="NCBI Taxonomy" id="27848"/>
    <lineage>
        <taxon>Eukaryota</taxon>
        <taxon>Metazoa</taxon>
        <taxon>Spiralia</taxon>
        <taxon>Lophotrochozoa</taxon>
        <taxon>Platyhelminthes</taxon>
        <taxon>Trematoda</taxon>
        <taxon>Digenea</taxon>
        <taxon>Plagiorchiida</taxon>
        <taxon>Echinostomata</taxon>
        <taxon>Echinostomatoidea</taxon>
        <taxon>Echinostomatidae</taxon>
        <taxon>Echinostoma</taxon>
    </lineage>
</organism>
<evidence type="ECO:0000256" key="5">
    <source>
        <dbReference type="ARBA" id="ARBA00022806"/>
    </source>
</evidence>
<dbReference type="PANTHER" id="PTHR47961">
    <property type="entry name" value="DNA POLYMERASE THETA, PUTATIVE (AFU_ORTHOLOGUE AFUA_1G05260)-RELATED"/>
    <property type="match status" value="1"/>
</dbReference>
<accession>A0A183B174</accession>
<evidence type="ECO:0000256" key="1">
    <source>
        <dbReference type="ARBA" id="ARBA00004123"/>
    </source>
</evidence>
<dbReference type="Gene3D" id="3.40.50.300">
    <property type="entry name" value="P-loop containing nucleotide triphosphate hydrolases"/>
    <property type="match status" value="1"/>
</dbReference>
<evidence type="ECO:0000313" key="12">
    <source>
        <dbReference type="WBParaSite" id="ECPE_0001299701-mRNA-1"/>
    </source>
</evidence>
<dbReference type="GO" id="GO:0005634">
    <property type="term" value="C:nucleus"/>
    <property type="evidence" value="ECO:0007669"/>
    <property type="project" value="UniProtKB-SubCell"/>
</dbReference>
<dbReference type="InterPro" id="IPR050474">
    <property type="entry name" value="Hel308_SKI2-like"/>
</dbReference>
<evidence type="ECO:0000313" key="11">
    <source>
        <dbReference type="Proteomes" id="UP000272942"/>
    </source>
</evidence>
<dbReference type="InterPro" id="IPR027417">
    <property type="entry name" value="P-loop_NTPase"/>
</dbReference>
<sequence>MLNSEESIAFMVFSDLLDVVTFPDWQNECLKLTMQSGGANLVYSLPTSGGKTLVAEILMLRELLLHNKNVLFILPFVSIVQEKVRSLTPMGLELGFWVEEYAGNRGRIPPVKRRGSYSVLMATIEKAHSIVNALIDAKNLTDLGLVIVDELHMIGEGGSRGACLEMTLTKIRLVSREYLILLCIL</sequence>